<name>A0A0T7ZI89_STREE</name>
<evidence type="ECO:0000256" key="1">
    <source>
        <dbReference type="SAM" id="Phobius"/>
    </source>
</evidence>
<feature type="transmembrane region" description="Helical" evidence="1">
    <location>
        <begin position="6"/>
        <end position="26"/>
    </location>
</feature>
<accession>A0A0T7ZI89</accession>
<sequence length="54" mass="6527">MREIILSAIVSSIISILMMTIQIKMIKKWLADFFDKQDEWLKTHFENLVKRLFL</sequence>
<keyword evidence="1" id="KW-0472">Membrane</keyword>
<evidence type="ECO:0000313" key="8">
    <source>
        <dbReference type="Proteomes" id="UP000437160"/>
    </source>
</evidence>
<proteinExistence type="predicted"/>
<dbReference type="Proteomes" id="UP000437160">
    <property type="component" value="Unassembled WGS sequence"/>
</dbReference>
<dbReference type="AlphaFoldDB" id="A0A0T7ZI89"/>
<keyword evidence="1" id="KW-1133">Transmembrane helix</keyword>
<keyword evidence="1" id="KW-0812">Transmembrane</keyword>
<evidence type="ECO:0000313" key="3">
    <source>
        <dbReference type="EMBL" id="MTV99902.1"/>
    </source>
</evidence>
<evidence type="ECO:0000313" key="2">
    <source>
        <dbReference type="EMBL" id="MTV44154.1"/>
    </source>
</evidence>
<dbReference type="RefSeq" id="WP_001842363.1">
    <property type="nucleotide sequence ID" value="NZ_CFCD01000009.1"/>
</dbReference>
<reference evidence="6 7" key="1">
    <citation type="submission" date="2019-04" db="EMBL/GenBank/DDBJ databases">
        <authorList>
            <consortium name="Pathogen Informatics"/>
        </authorList>
    </citation>
    <scope>NUCLEOTIDE SEQUENCE [LARGE SCALE GENOMIC DNA]</scope>
    <source>
        <strain evidence="4 7">GPSC148</strain>
        <strain evidence="5 6">GPSC559</strain>
    </source>
</reference>
<protein>
    <submittedName>
        <fullName evidence="4">Uncharacterized protein</fullName>
    </submittedName>
</protein>
<organism evidence="4 7">
    <name type="scientific">Streptococcus pneumoniae</name>
    <dbReference type="NCBI Taxonomy" id="1313"/>
    <lineage>
        <taxon>Bacteria</taxon>
        <taxon>Bacillati</taxon>
        <taxon>Bacillota</taxon>
        <taxon>Bacilli</taxon>
        <taxon>Lactobacillales</taxon>
        <taxon>Streptococcaceae</taxon>
        <taxon>Streptococcus</taxon>
    </lineage>
</organism>
<dbReference type="EMBL" id="WNHU01000111">
    <property type="protein sequence ID" value="MTV44154.1"/>
    <property type="molecule type" value="Genomic_DNA"/>
</dbReference>
<dbReference type="EMBL" id="CABDLL010000020">
    <property type="protein sequence ID" value="VTE42346.1"/>
    <property type="molecule type" value="Genomic_DNA"/>
</dbReference>
<evidence type="ECO:0000313" key="5">
    <source>
        <dbReference type="EMBL" id="VTE42346.1"/>
    </source>
</evidence>
<evidence type="ECO:0000313" key="4">
    <source>
        <dbReference type="EMBL" id="VSC32999.1"/>
    </source>
</evidence>
<evidence type="ECO:0000313" key="6">
    <source>
        <dbReference type="Proteomes" id="UP000310997"/>
    </source>
</evidence>
<gene>
    <name evidence="3" type="ORF">GM536_12845</name>
    <name evidence="2" type="ORF">GM545_11300</name>
    <name evidence="4" type="ORF">SAMEA3390019_01598</name>
    <name evidence="5" type="ORF">SAMEA4038883_02230</name>
</gene>
<reference evidence="8 9" key="2">
    <citation type="submission" date="2019-11" db="EMBL/GenBank/DDBJ databases">
        <title>Growth characteristics of pneumococcus vary with the chemical composition of the capsule and with environmental conditions.</title>
        <authorList>
            <person name="Tothpal A."/>
            <person name="Desobry K."/>
            <person name="Joshi S."/>
            <person name="Wyllie A.L."/>
            <person name="Weinberger D.M."/>
        </authorList>
    </citation>
    <scope>NUCLEOTIDE SEQUENCE [LARGE SCALE GENOMIC DNA]</scope>
    <source>
        <strain evidence="2">Pnumococcus09N</strain>
        <strain evidence="9">pnumococcus09N</strain>
        <strain evidence="8">pnumococcus19F</strain>
        <strain evidence="3">Pnumococcus19F</strain>
    </source>
</reference>
<evidence type="ECO:0000313" key="9">
    <source>
        <dbReference type="Proteomes" id="UP000467349"/>
    </source>
</evidence>
<evidence type="ECO:0000313" key="7">
    <source>
        <dbReference type="Proteomes" id="UP000311674"/>
    </source>
</evidence>
<dbReference type="Proteomes" id="UP000467349">
    <property type="component" value="Unassembled WGS sequence"/>
</dbReference>
<dbReference type="EMBL" id="WNIA01000437">
    <property type="protein sequence ID" value="MTV99902.1"/>
    <property type="molecule type" value="Genomic_DNA"/>
</dbReference>
<dbReference type="Proteomes" id="UP000310997">
    <property type="component" value="Unassembled WGS sequence"/>
</dbReference>
<dbReference type="Proteomes" id="UP000311674">
    <property type="component" value="Unassembled WGS sequence"/>
</dbReference>
<dbReference type="EMBL" id="CABBMN010000012">
    <property type="protein sequence ID" value="VSC32999.1"/>
    <property type="molecule type" value="Genomic_DNA"/>
</dbReference>